<gene>
    <name evidence="1" type="ORF">RPERSI_LOCUS32309</name>
</gene>
<organism evidence="1 2">
    <name type="scientific">Racocetra persica</name>
    <dbReference type="NCBI Taxonomy" id="160502"/>
    <lineage>
        <taxon>Eukaryota</taxon>
        <taxon>Fungi</taxon>
        <taxon>Fungi incertae sedis</taxon>
        <taxon>Mucoromycota</taxon>
        <taxon>Glomeromycotina</taxon>
        <taxon>Glomeromycetes</taxon>
        <taxon>Diversisporales</taxon>
        <taxon>Gigasporaceae</taxon>
        <taxon>Racocetra</taxon>
    </lineage>
</organism>
<evidence type="ECO:0000313" key="1">
    <source>
        <dbReference type="EMBL" id="CAG8842413.1"/>
    </source>
</evidence>
<dbReference type="Proteomes" id="UP000789920">
    <property type="component" value="Unassembled WGS sequence"/>
</dbReference>
<dbReference type="EMBL" id="CAJVQC010134149">
    <property type="protein sequence ID" value="CAG8842413.1"/>
    <property type="molecule type" value="Genomic_DNA"/>
</dbReference>
<name>A0ACA9SM48_9GLOM</name>
<reference evidence="1" key="1">
    <citation type="submission" date="2021-06" db="EMBL/GenBank/DDBJ databases">
        <authorList>
            <person name="Kallberg Y."/>
            <person name="Tangrot J."/>
            <person name="Rosling A."/>
        </authorList>
    </citation>
    <scope>NUCLEOTIDE SEQUENCE</scope>
    <source>
        <strain evidence="1">MA461A</strain>
    </source>
</reference>
<comment type="caution">
    <text evidence="1">The sequence shown here is derived from an EMBL/GenBank/DDBJ whole genome shotgun (WGS) entry which is preliminary data.</text>
</comment>
<feature type="non-terminal residue" evidence="1">
    <location>
        <position position="1"/>
    </location>
</feature>
<sequence>SNRNPSSARSFLKYHSTIKYNAEYQSIVTIWESFGNGTTIYGHNN</sequence>
<protein>
    <submittedName>
        <fullName evidence="1">6466_t:CDS:1</fullName>
    </submittedName>
</protein>
<keyword evidence="2" id="KW-1185">Reference proteome</keyword>
<accession>A0ACA9SM48</accession>
<evidence type="ECO:0000313" key="2">
    <source>
        <dbReference type="Proteomes" id="UP000789920"/>
    </source>
</evidence>
<proteinExistence type="predicted"/>
<feature type="non-terminal residue" evidence="1">
    <location>
        <position position="45"/>
    </location>
</feature>